<dbReference type="Pfam" id="PF13692">
    <property type="entry name" value="Glyco_trans_1_4"/>
    <property type="match status" value="1"/>
</dbReference>
<dbReference type="PANTHER" id="PTHR12526">
    <property type="entry name" value="GLYCOSYLTRANSFERASE"/>
    <property type="match status" value="1"/>
</dbReference>
<reference evidence="3 4" key="1">
    <citation type="submission" date="2016-10" db="EMBL/GenBank/DDBJ databases">
        <authorList>
            <person name="de Groot N.N."/>
        </authorList>
    </citation>
    <scope>NUCLEOTIDE SEQUENCE [LARGE SCALE GENOMIC DNA]</scope>
    <source>
        <strain evidence="3 4">DSM 22012</strain>
    </source>
</reference>
<proteinExistence type="predicted"/>
<dbReference type="AlphaFoldDB" id="A0A1H6B3Q6"/>
<keyword evidence="4" id="KW-1185">Reference proteome</keyword>
<dbReference type="Pfam" id="PF05045">
    <property type="entry name" value="RgpF"/>
    <property type="match status" value="1"/>
</dbReference>
<dbReference type="Proteomes" id="UP000236745">
    <property type="component" value="Unassembled WGS sequence"/>
</dbReference>
<evidence type="ECO:0000313" key="3">
    <source>
        <dbReference type="EMBL" id="SEG55025.1"/>
    </source>
</evidence>
<dbReference type="SUPFAM" id="SSF53756">
    <property type="entry name" value="UDP-Glycosyltransferase/glycogen phosphorylase"/>
    <property type="match status" value="1"/>
</dbReference>
<dbReference type="CDD" id="cd03801">
    <property type="entry name" value="GT4_PimA-like"/>
    <property type="match status" value="1"/>
</dbReference>
<dbReference type="PANTHER" id="PTHR12526:SF629">
    <property type="entry name" value="TEICHURONIC ACID BIOSYNTHESIS GLYCOSYLTRANSFERASE TUAH-RELATED"/>
    <property type="match status" value="1"/>
</dbReference>
<gene>
    <name evidence="3" type="ORF">SAMN05444390_102357</name>
</gene>
<accession>A0A1H6B3Q6</accession>
<organism evidence="3 4">
    <name type="scientific">Marinobacterium lutimaris</name>
    <dbReference type="NCBI Taxonomy" id="568106"/>
    <lineage>
        <taxon>Bacteria</taxon>
        <taxon>Pseudomonadati</taxon>
        <taxon>Pseudomonadota</taxon>
        <taxon>Gammaproteobacteria</taxon>
        <taxon>Oceanospirillales</taxon>
        <taxon>Oceanospirillaceae</taxon>
        <taxon>Marinobacterium</taxon>
    </lineage>
</organism>
<protein>
    <submittedName>
        <fullName evidence="3">Glycosyl transferases group 1</fullName>
    </submittedName>
</protein>
<dbReference type="EMBL" id="FNVQ01000002">
    <property type="protein sequence ID" value="SEG55025.1"/>
    <property type="molecule type" value="Genomic_DNA"/>
</dbReference>
<dbReference type="Gene3D" id="3.40.50.2000">
    <property type="entry name" value="Glycogen Phosphorylase B"/>
    <property type="match status" value="1"/>
</dbReference>
<dbReference type="InterPro" id="IPR007739">
    <property type="entry name" value="RgpF"/>
</dbReference>
<dbReference type="RefSeq" id="WP_104003449.1">
    <property type="nucleotide sequence ID" value="NZ_FNVQ01000002.1"/>
</dbReference>
<evidence type="ECO:0000256" key="2">
    <source>
        <dbReference type="ARBA" id="ARBA00022679"/>
    </source>
</evidence>
<evidence type="ECO:0000256" key="1">
    <source>
        <dbReference type="ARBA" id="ARBA00022676"/>
    </source>
</evidence>
<keyword evidence="2 3" id="KW-0808">Transferase</keyword>
<name>A0A1H6B3Q6_9GAMM</name>
<dbReference type="OrthoDB" id="9795746at2"/>
<sequence length="937" mass="105775">MKKLIGKFVKRDNSWAHYKILEKSGVDWTVYAKTLPKNVDDPIEHFLQHYEKHPLVVAGWFDSGFYLEAYPDVRSNSNNPLVHFLRYGRHEGRTGCAEQLAITERVEPGIESGEEIEYPKPSGSVLGTELFDLMLENGVIGNDYDRKHVHQWIKDLLEVSEHGRAYIEGLFDQTLYETIYQDIASAPINSLHHFIRHGLREGRVGWLDVDTIFTEGGVEPDNLKSTLLVVSHDATATGAPAVALEVARRLSRKYNVITATLRGGALRSKFIEAGVAHLDAPGVNGIGALTYCLERLRERHDLSAVLLNSVESIDMADAAASLGLPTVSLLHEYAEYTRPVGKVARMLLTSDLVVYPAESLARSGLRELEKAGGVKHAPRHLRIQPQGYLGFQSHEEDDDWSLRSHLALSEDDLLVVGAGHIQPRKGVDWFLETCHSLQQALYKKGDKRAERLQFVWLGGGYDESDTSVSVWLDAYIHRAGIEDRVHFPGSVHDVGAALNDADLFLLTSRLDPFPNVAVDALNADCGIGAFRDASGIADFVEEHAARAVLGDYGDPRDLAYKVAEQFDYLVRRDGSNARICQRELDFDSYIDKLIEDLEESITRKTAIRRAVESEIFRERFDPDFYGLSFFGRESRAEHFLSLLYKGIAQAKPFPGSDIQSVLDEYQEKAIAFPELVEKAMTTTVDMMPVHLLSGTCESATFRGRIALQFHIYFADLIPRFCTYFQVLAEHDVDLFVTHVPELTEEQIELLKGSVSGTMHLRKVDNSGRDVYPFHRQFCEEIFGRYELMGHFHTKKSADNADGVGDRWRRYLAHNLLGSPSAAREILDKFNNERVGLIFAEDNHLPDEGKNGQYIEQLLEPLNQSRWPNYRHFPLGTMFWARVSAIEAITQWASHTFDLPEPIPYDGSILHAFERILPQLAMEAGYEVQRVYTAGTKW</sequence>
<evidence type="ECO:0000313" key="4">
    <source>
        <dbReference type="Proteomes" id="UP000236745"/>
    </source>
</evidence>
<dbReference type="GO" id="GO:0016757">
    <property type="term" value="F:glycosyltransferase activity"/>
    <property type="evidence" value="ECO:0007669"/>
    <property type="project" value="UniProtKB-KW"/>
</dbReference>
<keyword evidence="1" id="KW-0328">Glycosyltransferase</keyword>